<protein>
    <submittedName>
        <fullName evidence="1">Unnamed protein product</fullName>
    </submittedName>
</protein>
<sequence>MLNWFPTSNIDTQDYHSSQHPSTEHSRRSNFYETNWKDYLIIPSKAQNKNITSWKKFWSKFSNFVNKNPGSYSTLHHFQTGHLYYQLNLHSNETCCYCNQSDFKQTNDHLLDECIITYKIWGIIQQGTTFRLNTRYSPRQISQETIMGVIMPAQYYIKFNIYFDILLQINSHHFASSPKFHINIPENVTLEQLKKVVQKVVHFYQYPIFLN</sequence>
<evidence type="ECO:0000313" key="2">
    <source>
        <dbReference type="Proteomes" id="UP001165063"/>
    </source>
</evidence>
<keyword evidence="2" id="KW-1185">Reference proteome</keyword>
<dbReference type="AlphaFoldDB" id="A0A9W7DFN7"/>
<accession>A0A9W7DFN7</accession>
<dbReference type="Proteomes" id="UP001165063">
    <property type="component" value="Unassembled WGS sequence"/>
</dbReference>
<dbReference type="EMBL" id="BSXU01001375">
    <property type="protein sequence ID" value="GMG26766.1"/>
    <property type="molecule type" value="Genomic_DNA"/>
</dbReference>
<organism evidence="1 2">
    <name type="scientific">Ambrosiozyma monospora</name>
    <name type="common">Yeast</name>
    <name type="synonym">Endomycopsis monosporus</name>
    <dbReference type="NCBI Taxonomy" id="43982"/>
    <lineage>
        <taxon>Eukaryota</taxon>
        <taxon>Fungi</taxon>
        <taxon>Dikarya</taxon>
        <taxon>Ascomycota</taxon>
        <taxon>Saccharomycotina</taxon>
        <taxon>Pichiomycetes</taxon>
        <taxon>Pichiales</taxon>
        <taxon>Pichiaceae</taxon>
        <taxon>Ambrosiozyma</taxon>
    </lineage>
</organism>
<gene>
    <name evidence="1" type="ORF">Amon01_000333600</name>
</gene>
<evidence type="ECO:0000313" key="1">
    <source>
        <dbReference type="EMBL" id="GMG26766.1"/>
    </source>
</evidence>
<name>A0A9W7DFN7_AMBMO</name>
<reference evidence="1" key="1">
    <citation type="submission" date="2023-04" db="EMBL/GenBank/DDBJ databases">
        <title>Ambrosiozyma monospora NBRC 1965.</title>
        <authorList>
            <person name="Ichikawa N."/>
            <person name="Sato H."/>
            <person name="Tonouchi N."/>
        </authorList>
    </citation>
    <scope>NUCLEOTIDE SEQUENCE</scope>
    <source>
        <strain evidence="1">NBRC 1965</strain>
    </source>
</reference>
<proteinExistence type="predicted"/>
<comment type="caution">
    <text evidence="1">The sequence shown here is derived from an EMBL/GenBank/DDBJ whole genome shotgun (WGS) entry which is preliminary data.</text>
</comment>